<name>A0ABD1BIC8_CARAN</name>
<comment type="caution">
    <text evidence="1">The sequence shown here is derived from an EMBL/GenBank/DDBJ whole genome shotgun (WGS) entry which is preliminary data.</text>
</comment>
<reference evidence="1 2" key="1">
    <citation type="submission" date="2024-04" db="EMBL/GenBank/DDBJ databases">
        <title>Genome assembly C_amara_ONT_v2.</title>
        <authorList>
            <person name="Yant L."/>
            <person name="Moore C."/>
            <person name="Slenker M."/>
        </authorList>
    </citation>
    <scope>NUCLEOTIDE SEQUENCE [LARGE SCALE GENOMIC DNA]</scope>
    <source>
        <tissue evidence="1">Leaf</tissue>
    </source>
</reference>
<dbReference type="EMBL" id="JBANAX010000321">
    <property type="protein sequence ID" value="KAL1214186.1"/>
    <property type="molecule type" value="Genomic_DNA"/>
</dbReference>
<protein>
    <submittedName>
        <fullName evidence="1">Uncharacterized protein</fullName>
    </submittedName>
</protein>
<accession>A0ABD1BIC8</accession>
<sequence>MEQGTSASEEDCFSLLNQFEDVLQSDPLIDEVGFIHPSQFTMLDKEAFQPNNRTSRNFWNQRSQIGNINQYTYSIM</sequence>
<organism evidence="1 2">
    <name type="scientific">Cardamine amara subsp. amara</name>
    <dbReference type="NCBI Taxonomy" id="228776"/>
    <lineage>
        <taxon>Eukaryota</taxon>
        <taxon>Viridiplantae</taxon>
        <taxon>Streptophyta</taxon>
        <taxon>Embryophyta</taxon>
        <taxon>Tracheophyta</taxon>
        <taxon>Spermatophyta</taxon>
        <taxon>Magnoliopsida</taxon>
        <taxon>eudicotyledons</taxon>
        <taxon>Gunneridae</taxon>
        <taxon>Pentapetalae</taxon>
        <taxon>rosids</taxon>
        <taxon>malvids</taxon>
        <taxon>Brassicales</taxon>
        <taxon>Brassicaceae</taxon>
        <taxon>Cardamineae</taxon>
        <taxon>Cardamine</taxon>
    </lineage>
</organism>
<dbReference type="AlphaFoldDB" id="A0ABD1BIC8"/>
<gene>
    <name evidence="1" type="ORF">V5N11_034721</name>
</gene>
<dbReference type="Proteomes" id="UP001558713">
    <property type="component" value="Unassembled WGS sequence"/>
</dbReference>
<evidence type="ECO:0000313" key="2">
    <source>
        <dbReference type="Proteomes" id="UP001558713"/>
    </source>
</evidence>
<keyword evidence="2" id="KW-1185">Reference proteome</keyword>
<evidence type="ECO:0000313" key="1">
    <source>
        <dbReference type="EMBL" id="KAL1214186.1"/>
    </source>
</evidence>
<proteinExistence type="predicted"/>